<dbReference type="GO" id="GO:0046983">
    <property type="term" value="F:protein dimerization activity"/>
    <property type="evidence" value="ECO:0007669"/>
    <property type="project" value="InterPro"/>
</dbReference>
<dbReference type="CDD" id="cd07031">
    <property type="entry name" value="RNAP_II_RPB3"/>
    <property type="match status" value="1"/>
</dbReference>
<evidence type="ECO:0000256" key="3">
    <source>
        <dbReference type="ARBA" id="ARBA00025804"/>
    </source>
</evidence>
<evidence type="ECO:0000256" key="1">
    <source>
        <dbReference type="ARBA" id="ARBA00022478"/>
    </source>
</evidence>
<name>A0AB34K6L3_PRYPA</name>
<dbReference type="InterPro" id="IPR011263">
    <property type="entry name" value="DNA-dir_RNA_pol_RpoA/D/Rpb3"/>
</dbReference>
<reference evidence="5 6" key="1">
    <citation type="journal article" date="2024" name="Science">
        <title>Giant polyketide synthase enzymes in the biosynthesis of giant marine polyether toxins.</title>
        <authorList>
            <person name="Fallon T.R."/>
            <person name="Shende V.V."/>
            <person name="Wierzbicki I.H."/>
            <person name="Pendleton A.L."/>
            <person name="Watervoot N.F."/>
            <person name="Auber R.P."/>
            <person name="Gonzalez D.J."/>
            <person name="Wisecaver J.H."/>
            <person name="Moore B.S."/>
        </authorList>
    </citation>
    <scope>NUCLEOTIDE SEQUENCE [LARGE SCALE GENOMIC DNA]</scope>
    <source>
        <strain evidence="5 6">12B1</strain>
    </source>
</reference>
<keyword evidence="6" id="KW-1185">Reference proteome</keyword>
<protein>
    <recommendedName>
        <fullName evidence="4">DNA-directed RNA polymerase RpoA/D/Rpb3-type domain-containing protein</fullName>
    </recommendedName>
</protein>
<dbReference type="AlphaFoldDB" id="A0AB34K6L3"/>
<dbReference type="SUPFAM" id="SSF55257">
    <property type="entry name" value="RBP11-like subunits of RNA polymerase"/>
    <property type="match status" value="1"/>
</dbReference>
<accession>A0AB34K6L3</accession>
<organism evidence="5 6">
    <name type="scientific">Prymnesium parvum</name>
    <name type="common">Toxic golden alga</name>
    <dbReference type="NCBI Taxonomy" id="97485"/>
    <lineage>
        <taxon>Eukaryota</taxon>
        <taxon>Haptista</taxon>
        <taxon>Haptophyta</taxon>
        <taxon>Prymnesiophyceae</taxon>
        <taxon>Prymnesiales</taxon>
        <taxon>Prymnesiaceae</taxon>
        <taxon>Prymnesium</taxon>
    </lineage>
</organism>
<dbReference type="SUPFAM" id="SSF56553">
    <property type="entry name" value="Insert subdomain of RNA polymerase alpha subunit"/>
    <property type="match status" value="1"/>
</dbReference>
<dbReference type="InterPro" id="IPR036643">
    <property type="entry name" value="RNApol_insert_sf"/>
</dbReference>
<evidence type="ECO:0000256" key="2">
    <source>
        <dbReference type="ARBA" id="ARBA00023163"/>
    </source>
</evidence>
<proteinExistence type="inferred from homology"/>
<dbReference type="InterPro" id="IPR050518">
    <property type="entry name" value="Rpo3/RPB3_RNA_Pol_subunit"/>
</dbReference>
<evidence type="ECO:0000259" key="4">
    <source>
        <dbReference type="SMART" id="SM00662"/>
    </source>
</evidence>
<feature type="domain" description="DNA-directed RNA polymerase RpoA/D/Rpb3-type" evidence="4">
    <location>
        <begin position="60"/>
        <end position="349"/>
    </location>
</feature>
<dbReference type="HAMAP" id="MF_00320">
    <property type="entry name" value="RNApol_arch_Rpo3"/>
    <property type="match status" value="1"/>
</dbReference>
<dbReference type="PANTHER" id="PTHR11800">
    <property type="entry name" value="DNA-DIRECTED RNA POLYMERASE"/>
    <property type="match status" value="1"/>
</dbReference>
<dbReference type="GO" id="GO:0006366">
    <property type="term" value="P:transcription by RNA polymerase II"/>
    <property type="evidence" value="ECO:0007669"/>
    <property type="project" value="TreeGrafter"/>
</dbReference>
<sequence length="357" mass="39754">MFSCSVSLRSRTSSTLSSDSPIKILLWLHLLTWSPCPHTVRAAPMKRMPQVTVDELTADTIKFTLSNTDTSVANALRRVMLAEVPTMAIDKVEFMENTTVLHDDFIAHRLGLIPLTSEHAGFDTDSTDFDAAGLGPALSAFQYNRDCSCQAFCPRCTVQFDLDVKAKEDSTLYVTSEALKSEFESRCKVAVGNDGENAHILIVKMRKGQALKLKAYAQKGIGKEHAKWGPCCTAVFAYEPEVELNHKVYAEMSAEERADFVDACPKKLTKPYNPDDRPYESIETDEASACMVCLDCLERAKDFPGIAKVRDRPQYFKFTVESTGALAPDKIVFRAIEVLKRKLEEVRDKLASAALME</sequence>
<evidence type="ECO:0000313" key="6">
    <source>
        <dbReference type="Proteomes" id="UP001515480"/>
    </source>
</evidence>
<dbReference type="EMBL" id="JBGBPQ010000001">
    <property type="protein sequence ID" value="KAL1530129.1"/>
    <property type="molecule type" value="Genomic_DNA"/>
</dbReference>
<comment type="similarity">
    <text evidence="3">Belongs to the archaeal Rpo3/eukaryotic RPB3 RNA polymerase subunit family.</text>
</comment>
<gene>
    <name evidence="5" type="ORF">AB1Y20_001047</name>
</gene>
<dbReference type="Gene3D" id="2.170.120.12">
    <property type="entry name" value="DNA-directed RNA polymerase, insert domain"/>
    <property type="match status" value="1"/>
</dbReference>
<dbReference type="InterPro" id="IPR036603">
    <property type="entry name" value="RBP11-like"/>
</dbReference>
<dbReference type="PANTHER" id="PTHR11800:SF2">
    <property type="entry name" value="DNA-DIRECTED RNA POLYMERASE II SUBUNIT RPB3"/>
    <property type="match status" value="1"/>
</dbReference>
<dbReference type="Pfam" id="PF01000">
    <property type="entry name" value="RNA_pol_A_bac"/>
    <property type="match status" value="1"/>
</dbReference>
<dbReference type="SMART" id="SM00662">
    <property type="entry name" value="RPOLD"/>
    <property type="match status" value="1"/>
</dbReference>
<dbReference type="InterPro" id="IPR022842">
    <property type="entry name" value="RNAP_Rpo3/Rpb3/RPAC1"/>
</dbReference>
<dbReference type="Gene3D" id="3.30.1360.10">
    <property type="entry name" value="RNA polymerase, RBP11-like subunit"/>
    <property type="match status" value="1"/>
</dbReference>
<keyword evidence="1" id="KW-0240">DNA-directed RNA polymerase</keyword>
<dbReference type="GO" id="GO:0005665">
    <property type="term" value="C:RNA polymerase II, core complex"/>
    <property type="evidence" value="ECO:0007669"/>
    <property type="project" value="TreeGrafter"/>
</dbReference>
<keyword evidence="2" id="KW-0804">Transcription</keyword>
<comment type="caution">
    <text evidence="5">The sequence shown here is derived from an EMBL/GenBank/DDBJ whole genome shotgun (WGS) entry which is preliminary data.</text>
</comment>
<dbReference type="InterPro" id="IPR011262">
    <property type="entry name" value="DNA-dir_RNA_pol_insert"/>
</dbReference>
<evidence type="ECO:0000313" key="5">
    <source>
        <dbReference type="EMBL" id="KAL1530129.1"/>
    </source>
</evidence>
<dbReference type="Pfam" id="PF01193">
    <property type="entry name" value="RNA_pol_L"/>
    <property type="match status" value="1"/>
</dbReference>
<dbReference type="GO" id="GO:0003899">
    <property type="term" value="F:DNA-directed RNA polymerase activity"/>
    <property type="evidence" value="ECO:0007669"/>
    <property type="project" value="InterPro"/>
</dbReference>
<dbReference type="NCBIfam" id="NF001988">
    <property type="entry name" value="PRK00783.1"/>
    <property type="match status" value="1"/>
</dbReference>
<dbReference type="Proteomes" id="UP001515480">
    <property type="component" value="Unassembled WGS sequence"/>
</dbReference>